<organism evidence="2 3">
    <name type="scientific">Fluctibacter halophilus</name>
    <dbReference type="NCBI Taxonomy" id="226011"/>
    <lineage>
        <taxon>Bacteria</taxon>
        <taxon>Pseudomonadati</taxon>
        <taxon>Pseudomonadota</taxon>
        <taxon>Gammaproteobacteria</taxon>
        <taxon>Alteromonadales</taxon>
        <taxon>Alteromonadaceae</taxon>
        <taxon>Fluctibacter</taxon>
    </lineage>
</organism>
<reference evidence="2 3" key="1">
    <citation type="submission" date="2021-10" db="EMBL/GenBank/DDBJ databases">
        <title>Draft genome of Aestuariibacter halophilus JC2043.</title>
        <authorList>
            <person name="Emsley S.A."/>
            <person name="Pfannmuller K.M."/>
            <person name="Ushijima B."/>
            <person name="Saw J.H."/>
            <person name="Videau P."/>
        </authorList>
    </citation>
    <scope>NUCLEOTIDE SEQUENCE [LARGE SCALE GENOMIC DNA]</scope>
    <source>
        <strain evidence="2 3">JC2043</strain>
    </source>
</reference>
<dbReference type="EMBL" id="JAJEWP010000008">
    <property type="protein sequence ID" value="MCC2618209.1"/>
    <property type="molecule type" value="Genomic_DNA"/>
</dbReference>
<feature type="chain" id="PRO_5047409724" description="Solute-binding protein family 3/N-terminal domain-containing protein" evidence="1">
    <location>
        <begin position="24"/>
        <end position="263"/>
    </location>
</feature>
<evidence type="ECO:0008006" key="4">
    <source>
        <dbReference type="Google" id="ProtNLM"/>
    </source>
</evidence>
<feature type="signal peptide" evidence="1">
    <location>
        <begin position="1"/>
        <end position="23"/>
    </location>
</feature>
<evidence type="ECO:0000313" key="2">
    <source>
        <dbReference type="EMBL" id="MCC2618209.1"/>
    </source>
</evidence>
<comment type="caution">
    <text evidence="2">The sequence shown here is derived from an EMBL/GenBank/DDBJ whole genome shotgun (WGS) entry which is preliminary data.</text>
</comment>
<gene>
    <name evidence="2" type="ORF">LJ739_18275</name>
</gene>
<protein>
    <recommendedName>
        <fullName evidence="4">Solute-binding protein family 3/N-terminal domain-containing protein</fullName>
    </recommendedName>
</protein>
<accession>A0ABS8GCB7</accession>
<keyword evidence="3" id="KW-1185">Reference proteome</keyword>
<dbReference type="Gene3D" id="3.40.190.10">
    <property type="entry name" value="Periplasmic binding protein-like II"/>
    <property type="match status" value="2"/>
</dbReference>
<sequence length="263" mass="30466">MITVGFRSWILTAALFVSGVAVANAPRTFVIGAQSIDYYPHYDFAARNDKGFAWTVLEDVAREYNFRFVYLAMPIKRLQRELAKGNVDFLYPDNPKWHSGADQEQVKRHYSAPLFHAMGGTMVLPEFRDKPVSAFRALSVPFGFSPVMWIDNPQFSHVRIVAVTDAWAALDMVARERVSGADIEYHVARHQMRRKRLTHPLVLDPRLPYDIVGFHMVTLKYPEIIELINQYIEKYPQRMAAFRQRYQLTEADQILEQVTISRQ</sequence>
<dbReference type="RefSeq" id="WP_229162903.1">
    <property type="nucleotide sequence ID" value="NZ_JAJEWP010000008.1"/>
</dbReference>
<evidence type="ECO:0000313" key="3">
    <source>
        <dbReference type="Proteomes" id="UP001520878"/>
    </source>
</evidence>
<keyword evidence="1" id="KW-0732">Signal</keyword>
<dbReference type="SUPFAM" id="SSF53850">
    <property type="entry name" value="Periplasmic binding protein-like II"/>
    <property type="match status" value="1"/>
</dbReference>
<proteinExistence type="predicted"/>
<dbReference type="Proteomes" id="UP001520878">
    <property type="component" value="Unassembled WGS sequence"/>
</dbReference>
<evidence type="ECO:0000256" key="1">
    <source>
        <dbReference type="SAM" id="SignalP"/>
    </source>
</evidence>
<name>A0ABS8GCB7_9ALTE</name>